<evidence type="ECO:0000256" key="6">
    <source>
        <dbReference type="ARBA" id="ARBA00023004"/>
    </source>
</evidence>
<dbReference type="GO" id="GO:0051213">
    <property type="term" value="F:dioxygenase activity"/>
    <property type="evidence" value="ECO:0007669"/>
    <property type="project" value="UniProtKB-KW"/>
</dbReference>
<dbReference type="KEGG" id="blac:94346704"/>
<evidence type="ECO:0000256" key="7">
    <source>
        <dbReference type="ARBA" id="ARBA00023242"/>
    </source>
</evidence>
<dbReference type="SUPFAM" id="SSF51197">
    <property type="entry name" value="Clavaminate synthase-like"/>
    <property type="match status" value="1"/>
</dbReference>
<organism evidence="9 10">
    <name type="scientific">Bremia lactucae</name>
    <name type="common">Lettuce downy mildew</name>
    <dbReference type="NCBI Taxonomy" id="4779"/>
    <lineage>
        <taxon>Eukaryota</taxon>
        <taxon>Sar</taxon>
        <taxon>Stramenopiles</taxon>
        <taxon>Oomycota</taxon>
        <taxon>Peronosporomycetes</taxon>
        <taxon>Peronosporales</taxon>
        <taxon>Peronosporaceae</taxon>
        <taxon>Bremia</taxon>
    </lineage>
</organism>
<evidence type="ECO:0000256" key="4">
    <source>
        <dbReference type="ARBA" id="ARBA00022964"/>
    </source>
</evidence>
<dbReference type="PANTHER" id="PTHR46030">
    <property type="entry name" value="ALPHA-KETOGLUTARATE-DEPENDENT DIOXYGENASE ALKB HOMOLOG 6"/>
    <property type="match status" value="1"/>
</dbReference>
<dbReference type="PROSITE" id="PS51471">
    <property type="entry name" value="FE2OG_OXY"/>
    <property type="match status" value="1"/>
</dbReference>
<gene>
    <name evidence="9" type="ORF">CCR75_002936</name>
</gene>
<accession>A0A976FPY1</accession>
<dbReference type="AlphaFoldDB" id="A0A976FPY1"/>
<evidence type="ECO:0000259" key="8">
    <source>
        <dbReference type="PROSITE" id="PS51471"/>
    </source>
</evidence>
<evidence type="ECO:0000256" key="3">
    <source>
        <dbReference type="ARBA" id="ARBA00022723"/>
    </source>
</evidence>
<dbReference type="InterPro" id="IPR005123">
    <property type="entry name" value="Oxoglu/Fe-dep_dioxygenase_dom"/>
</dbReference>
<dbReference type="EMBL" id="SHOA02000001">
    <property type="protein sequence ID" value="TDH70686.1"/>
    <property type="molecule type" value="Genomic_DNA"/>
</dbReference>
<keyword evidence="7" id="KW-0539">Nucleus</keyword>
<dbReference type="Pfam" id="PF13532">
    <property type="entry name" value="2OG-FeII_Oxy_2"/>
    <property type="match status" value="1"/>
</dbReference>
<sequence>MDFSQLLLEERRRLCDANRSKTPTVARTKLLSKPKEPGVFLHQGQLNFWTKRSPIDIEVFSKDSIPGLYYIPDYITHNEEVAIVNRVYAVPVDNDRWVKLKHRRLQLWGGEVATSEDPKTLPEWLEQISESLVDATFFNKENKPNHVLINEYGKGDYILPHEDGPAYCPLVAILSTGAECRVKFERHRATNGIANNRFEGTEFINFQLERRSLLVFTREAYTSYLHSIDNVLEGTRISLTLRHQELEKGLEKEAHERQLKHV</sequence>
<dbReference type="InterPro" id="IPR037151">
    <property type="entry name" value="AlkB-like_sf"/>
</dbReference>
<keyword evidence="3" id="KW-0479">Metal-binding</keyword>
<protein>
    <recommendedName>
        <fullName evidence="8">Fe2OG dioxygenase domain-containing protein</fullName>
    </recommendedName>
</protein>
<dbReference type="Gene3D" id="2.60.120.590">
    <property type="entry name" value="Alpha-ketoglutarate-dependent dioxygenase AlkB-like"/>
    <property type="match status" value="1"/>
</dbReference>
<feature type="domain" description="Fe2OG dioxygenase" evidence="8">
    <location>
        <begin position="143"/>
        <end position="245"/>
    </location>
</feature>
<evidence type="ECO:0000256" key="1">
    <source>
        <dbReference type="ARBA" id="ARBA00004123"/>
    </source>
</evidence>
<comment type="similarity">
    <text evidence="2">Belongs to the alkB family.</text>
</comment>
<dbReference type="GO" id="GO:0005634">
    <property type="term" value="C:nucleus"/>
    <property type="evidence" value="ECO:0007669"/>
    <property type="project" value="UniProtKB-SubCell"/>
</dbReference>
<dbReference type="RefSeq" id="XP_067820185.1">
    <property type="nucleotide sequence ID" value="XM_067961033.1"/>
</dbReference>
<keyword evidence="10" id="KW-1185">Reference proteome</keyword>
<comment type="caution">
    <text evidence="9">The sequence shown here is derived from an EMBL/GenBank/DDBJ whole genome shotgun (WGS) entry which is preliminary data.</text>
</comment>
<evidence type="ECO:0000313" key="10">
    <source>
        <dbReference type="Proteomes" id="UP000294530"/>
    </source>
</evidence>
<evidence type="ECO:0000256" key="2">
    <source>
        <dbReference type="ARBA" id="ARBA00007879"/>
    </source>
</evidence>
<dbReference type="GO" id="GO:0046872">
    <property type="term" value="F:metal ion binding"/>
    <property type="evidence" value="ECO:0007669"/>
    <property type="project" value="UniProtKB-KW"/>
</dbReference>
<evidence type="ECO:0000313" key="9">
    <source>
        <dbReference type="EMBL" id="TDH70686.1"/>
    </source>
</evidence>
<reference evidence="9 10" key="1">
    <citation type="journal article" date="2021" name="Genome Biol.">
        <title>AFLAP: assembly-free linkage analysis pipeline using k-mers from genome sequencing data.</title>
        <authorList>
            <person name="Fletcher K."/>
            <person name="Zhang L."/>
            <person name="Gil J."/>
            <person name="Han R."/>
            <person name="Cavanaugh K."/>
            <person name="Michelmore R."/>
        </authorList>
    </citation>
    <scope>NUCLEOTIDE SEQUENCE [LARGE SCALE GENOMIC DNA]</scope>
    <source>
        <strain evidence="9 10">SF5</strain>
    </source>
</reference>
<dbReference type="InterPro" id="IPR027450">
    <property type="entry name" value="AlkB-like"/>
</dbReference>
<dbReference type="Proteomes" id="UP000294530">
    <property type="component" value="Unassembled WGS sequence"/>
</dbReference>
<name>A0A976FPY1_BRELC</name>
<proteinExistence type="inferred from homology"/>
<comment type="subcellular location">
    <subcellularLocation>
        <location evidence="1">Nucleus</location>
    </subcellularLocation>
</comment>
<keyword evidence="5" id="KW-0560">Oxidoreductase</keyword>
<keyword evidence="6" id="KW-0408">Iron</keyword>
<keyword evidence="4" id="KW-0223">Dioxygenase</keyword>
<dbReference type="InterPro" id="IPR032862">
    <property type="entry name" value="ALKBH6"/>
</dbReference>
<evidence type="ECO:0000256" key="5">
    <source>
        <dbReference type="ARBA" id="ARBA00023002"/>
    </source>
</evidence>
<dbReference type="PANTHER" id="PTHR46030:SF1">
    <property type="entry name" value="ALPHA-KETOGLUTARATE-DEPENDENT DIOXYGENASE ALKB HOMOLOG 6"/>
    <property type="match status" value="1"/>
</dbReference>
<dbReference type="GeneID" id="94346704"/>